<gene>
    <name evidence="3" type="ORF">SAMN06265338_11067</name>
</gene>
<dbReference type="PANTHER" id="PTHR13847:SF289">
    <property type="entry name" value="GLYCINE OXIDASE"/>
    <property type="match status" value="1"/>
</dbReference>
<dbReference type="InterPro" id="IPR006076">
    <property type="entry name" value="FAD-dep_OxRdtase"/>
</dbReference>
<evidence type="ECO:0000313" key="3">
    <source>
        <dbReference type="EMBL" id="SNB78758.1"/>
    </source>
</evidence>
<dbReference type="Proteomes" id="UP000198418">
    <property type="component" value="Unassembled WGS sequence"/>
</dbReference>
<sequence>MSAFARRGDPHNLIRVMPAEGWRSHLYSAPGIRPPSPPGAMMEARMRIRVIGAGVAGLTAAYELARRGAEVEIVEREEGPGRGCSWYAGGMVAPWCELDSAEPLVARLGMEALVYWTTTVPVAETRGSLVVATPRDQMELRMFARRTSEFEEVGGNRLAELEPDLAGRFARALFFPKEAHLDPRVALETVSRRLAAMSNVRFRFGVDANDVEGEADWTIDCRGYSARDKLAGLRGVKGEMMVLNTGDIALSRPIRLLHPRHPVYVVPRQDQRYMIGATQIENEERARVTARSLVDLVNAAHAIHPALAEAEITEMGADLRPAFHDNLPRIIVEGRTIFINGLFRHGFLLAPSLARRAADFVFGGAIAGEVMRTETSRLELAASF</sequence>
<feature type="domain" description="FAD dependent oxidoreductase" evidence="2">
    <location>
        <begin position="50"/>
        <end position="359"/>
    </location>
</feature>
<name>A0A212S0W4_RHOAC</name>
<evidence type="ECO:0000259" key="2">
    <source>
        <dbReference type="Pfam" id="PF01266"/>
    </source>
</evidence>
<dbReference type="PRINTS" id="PR00420">
    <property type="entry name" value="RNGMNOXGNASE"/>
</dbReference>
<protein>
    <submittedName>
        <fullName evidence="3">Glycine oxidase</fullName>
    </submittedName>
</protein>
<dbReference type="InterPro" id="IPR036188">
    <property type="entry name" value="FAD/NAD-bd_sf"/>
</dbReference>
<dbReference type="SUPFAM" id="SSF51905">
    <property type="entry name" value="FAD/NAD(P)-binding domain"/>
    <property type="match status" value="1"/>
</dbReference>
<evidence type="ECO:0000256" key="1">
    <source>
        <dbReference type="ARBA" id="ARBA00023002"/>
    </source>
</evidence>
<accession>A0A212S0W4</accession>
<organism evidence="3 4">
    <name type="scientific">Rhodoblastus acidophilus</name>
    <name type="common">Rhodopseudomonas acidophila</name>
    <dbReference type="NCBI Taxonomy" id="1074"/>
    <lineage>
        <taxon>Bacteria</taxon>
        <taxon>Pseudomonadati</taxon>
        <taxon>Pseudomonadota</taxon>
        <taxon>Alphaproteobacteria</taxon>
        <taxon>Hyphomicrobiales</taxon>
        <taxon>Rhodoblastaceae</taxon>
        <taxon>Rhodoblastus</taxon>
    </lineage>
</organism>
<dbReference type="GO" id="GO:0016491">
    <property type="term" value="F:oxidoreductase activity"/>
    <property type="evidence" value="ECO:0007669"/>
    <property type="project" value="UniProtKB-KW"/>
</dbReference>
<reference evidence="4" key="1">
    <citation type="submission" date="2017-06" db="EMBL/GenBank/DDBJ databases">
        <authorList>
            <person name="Varghese N."/>
            <person name="Submissions S."/>
        </authorList>
    </citation>
    <scope>NUCLEOTIDE SEQUENCE [LARGE SCALE GENOMIC DNA]</scope>
    <source>
        <strain evidence="4">DSM 137</strain>
    </source>
</reference>
<dbReference type="SUPFAM" id="SSF54373">
    <property type="entry name" value="FAD-linked reductases, C-terminal domain"/>
    <property type="match status" value="1"/>
</dbReference>
<dbReference type="Gene3D" id="3.30.9.10">
    <property type="entry name" value="D-Amino Acid Oxidase, subunit A, domain 2"/>
    <property type="match status" value="1"/>
</dbReference>
<dbReference type="Pfam" id="PF01266">
    <property type="entry name" value="DAO"/>
    <property type="match status" value="1"/>
</dbReference>
<dbReference type="GO" id="GO:0005737">
    <property type="term" value="C:cytoplasm"/>
    <property type="evidence" value="ECO:0007669"/>
    <property type="project" value="TreeGrafter"/>
</dbReference>
<evidence type="ECO:0000313" key="4">
    <source>
        <dbReference type="Proteomes" id="UP000198418"/>
    </source>
</evidence>
<dbReference type="EMBL" id="FYDG01000010">
    <property type="protein sequence ID" value="SNB78758.1"/>
    <property type="molecule type" value="Genomic_DNA"/>
</dbReference>
<dbReference type="AlphaFoldDB" id="A0A212S0W4"/>
<dbReference type="Gene3D" id="3.50.50.60">
    <property type="entry name" value="FAD/NAD(P)-binding domain"/>
    <property type="match status" value="1"/>
</dbReference>
<keyword evidence="1" id="KW-0560">Oxidoreductase</keyword>
<dbReference type="PANTHER" id="PTHR13847">
    <property type="entry name" value="SARCOSINE DEHYDROGENASE-RELATED"/>
    <property type="match status" value="1"/>
</dbReference>
<proteinExistence type="predicted"/>
<keyword evidence="4" id="KW-1185">Reference proteome</keyword>